<dbReference type="PANTHER" id="PTHR43804">
    <property type="entry name" value="LD18447P"/>
    <property type="match status" value="1"/>
</dbReference>
<dbReference type="Gene3D" id="3.30.160.20">
    <property type="match status" value="1"/>
</dbReference>
<evidence type="ECO:0000256" key="9">
    <source>
        <dbReference type="SAM" id="MobiDB-lite"/>
    </source>
</evidence>
<comment type="similarity">
    <text evidence="3 7">Belongs to the prokaryotic/mitochondrial release factor family.</text>
</comment>
<keyword evidence="4 7" id="KW-0488">Methylation</keyword>
<feature type="region of interest" description="Disordered" evidence="9">
    <location>
        <begin position="281"/>
        <end position="309"/>
    </location>
</feature>
<dbReference type="NCBIfam" id="TIGR00019">
    <property type="entry name" value="prfA"/>
    <property type="match status" value="1"/>
</dbReference>
<dbReference type="RefSeq" id="WP_146960017.1">
    <property type="nucleotide sequence ID" value="NZ_CP042467.1"/>
</dbReference>
<comment type="function">
    <text evidence="1 7">Peptide chain release factor 1 directs the termination of translation in response to the peptide chain termination codons UAG and UAA.</text>
</comment>
<dbReference type="Pfam" id="PF03462">
    <property type="entry name" value="PCRF"/>
    <property type="match status" value="1"/>
</dbReference>
<evidence type="ECO:0000256" key="4">
    <source>
        <dbReference type="ARBA" id="ARBA00022481"/>
    </source>
</evidence>
<accession>A0A5B8XSZ3</accession>
<keyword evidence="12" id="KW-1185">Reference proteome</keyword>
<dbReference type="FunFam" id="3.30.70.1660:FF:000004">
    <property type="entry name" value="Peptide chain release factor 1"/>
    <property type="match status" value="1"/>
</dbReference>
<dbReference type="Pfam" id="PF00472">
    <property type="entry name" value="RF-1"/>
    <property type="match status" value="1"/>
</dbReference>
<dbReference type="NCBIfam" id="NF001859">
    <property type="entry name" value="PRK00591.1"/>
    <property type="match status" value="1"/>
</dbReference>
<evidence type="ECO:0000313" key="12">
    <source>
        <dbReference type="Proteomes" id="UP000321595"/>
    </source>
</evidence>
<proteinExistence type="inferred from homology"/>
<dbReference type="GO" id="GO:0005829">
    <property type="term" value="C:cytosol"/>
    <property type="evidence" value="ECO:0007669"/>
    <property type="project" value="UniProtKB-ARBA"/>
</dbReference>
<dbReference type="FunFam" id="3.30.160.20:FF:000004">
    <property type="entry name" value="Peptide chain release factor 1"/>
    <property type="match status" value="1"/>
</dbReference>
<evidence type="ECO:0000256" key="5">
    <source>
        <dbReference type="ARBA" id="ARBA00022490"/>
    </source>
</evidence>
<sequence length="356" mass="40914">MFDKLNEIRARFSELESQLGDPQIAGNPTEYQKVAREHGKLQELVHSLDRYDQIGEEIADNQEMAEDSDPEIRQMAKDELVRLREEKEVLEDRIRLMLIPKDPLDEKNVFLEIRAGTGGEEAALFAARLYRMYKRYADKVGWKVEIVSTNETDMGGFRELVALIEGDEVYSQLKYEAGTHRVQRVPETETQGRIHTSAATVAVLPEAEDVEVNIQDQDLRIDTYRASGAGGQHVNRTDSAIRITHLPTGLVVTCQDEKSQHKNKAKALKVLQSKLFEMQREEQHAAEASERRSQVGSGDRSERIRTYNFPQSRITDHRINFTTHRLDQVMEGQLEELIQPLQTHEQTEKLKHLEEK</sequence>
<dbReference type="GO" id="GO:0016149">
    <property type="term" value="F:translation release factor activity, codon specific"/>
    <property type="evidence" value="ECO:0007669"/>
    <property type="project" value="UniProtKB-UniRule"/>
</dbReference>
<dbReference type="HAMAP" id="MF_00093">
    <property type="entry name" value="Rel_fac_1"/>
    <property type="match status" value="1"/>
</dbReference>
<dbReference type="SMART" id="SM00937">
    <property type="entry name" value="PCRF"/>
    <property type="match status" value="1"/>
</dbReference>
<feature type="domain" description="Prokaryotic-type class I peptide chain release factors" evidence="10">
    <location>
        <begin position="225"/>
        <end position="241"/>
    </location>
</feature>
<dbReference type="InterPro" id="IPR050057">
    <property type="entry name" value="Prokaryotic/Mito_RF"/>
</dbReference>
<gene>
    <name evidence="7 11" type="primary">prfA</name>
    <name evidence="11" type="ORF">FRD01_12225</name>
</gene>
<protein>
    <recommendedName>
        <fullName evidence="7 8">Peptide chain release factor 1</fullName>
        <shortName evidence="7">RF-1</shortName>
    </recommendedName>
</protein>
<evidence type="ECO:0000256" key="2">
    <source>
        <dbReference type="ARBA" id="ARBA00004496"/>
    </source>
</evidence>
<dbReference type="InterPro" id="IPR045853">
    <property type="entry name" value="Pep_chain_release_fac_I_sf"/>
</dbReference>
<dbReference type="PROSITE" id="PS00745">
    <property type="entry name" value="RF_PROK_I"/>
    <property type="match status" value="1"/>
</dbReference>
<dbReference type="InterPro" id="IPR000352">
    <property type="entry name" value="Pep_chain_release_fac_I"/>
</dbReference>
<feature type="modified residue" description="N5-methylglutamine" evidence="7">
    <location>
        <position position="232"/>
    </location>
</feature>
<evidence type="ECO:0000256" key="3">
    <source>
        <dbReference type="ARBA" id="ARBA00010835"/>
    </source>
</evidence>
<name>A0A5B8XSZ3_9DELT</name>
<evidence type="ECO:0000256" key="1">
    <source>
        <dbReference type="ARBA" id="ARBA00002986"/>
    </source>
</evidence>
<dbReference type="PANTHER" id="PTHR43804:SF7">
    <property type="entry name" value="LD18447P"/>
    <property type="match status" value="1"/>
</dbReference>
<reference evidence="11 12" key="1">
    <citation type="submission" date="2019-08" db="EMBL/GenBank/DDBJ databases">
        <authorList>
            <person name="Liang Q."/>
        </authorList>
    </citation>
    <scope>NUCLEOTIDE SEQUENCE [LARGE SCALE GENOMIC DNA]</scope>
    <source>
        <strain evidence="11 12">V1718</strain>
    </source>
</reference>
<keyword evidence="6 7" id="KW-0648">Protein biosynthesis</keyword>
<evidence type="ECO:0000256" key="7">
    <source>
        <dbReference type="HAMAP-Rule" id="MF_00093"/>
    </source>
</evidence>
<organism evidence="11 12">
    <name type="scientific">Microvenator marinus</name>
    <dbReference type="NCBI Taxonomy" id="2600177"/>
    <lineage>
        <taxon>Bacteria</taxon>
        <taxon>Deltaproteobacteria</taxon>
        <taxon>Bradymonadales</taxon>
        <taxon>Microvenatoraceae</taxon>
        <taxon>Microvenator</taxon>
    </lineage>
</organism>
<dbReference type="KEGG" id="bbae:FRD01_12225"/>
<dbReference type="FunFam" id="3.30.70.1660:FF:000002">
    <property type="entry name" value="Peptide chain release factor 1"/>
    <property type="match status" value="1"/>
</dbReference>
<keyword evidence="5 7" id="KW-0963">Cytoplasm</keyword>
<dbReference type="EMBL" id="CP042467">
    <property type="protein sequence ID" value="QED27988.1"/>
    <property type="molecule type" value="Genomic_DNA"/>
</dbReference>
<dbReference type="SUPFAM" id="SSF75620">
    <property type="entry name" value="Release factor"/>
    <property type="match status" value="1"/>
</dbReference>
<evidence type="ECO:0000256" key="8">
    <source>
        <dbReference type="NCBIfam" id="TIGR00019"/>
    </source>
</evidence>
<comment type="PTM">
    <text evidence="7">Methylated by PrmC. Methylation increases the termination efficiency of RF1.</text>
</comment>
<dbReference type="Gene3D" id="3.30.70.1660">
    <property type="match status" value="1"/>
</dbReference>
<comment type="subcellular location">
    <subcellularLocation>
        <location evidence="2 7">Cytoplasm</location>
    </subcellularLocation>
</comment>
<dbReference type="AlphaFoldDB" id="A0A5B8XSZ3"/>
<evidence type="ECO:0000256" key="6">
    <source>
        <dbReference type="ARBA" id="ARBA00022917"/>
    </source>
</evidence>
<evidence type="ECO:0000259" key="10">
    <source>
        <dbReference type="PROSITE" id="PS00745"/>
    </source>
</evidence>
<dbReference type="Proteomes" id="UP000321595">
    <property type="component" value="Chromosome"/>
</dbReference>
<feature type="compositionally biased region" description="Basic and acidic residues" evidence="9">
    <location>
        <begin position="281"/>
        <end position="305"/>
    </location>
</feature>
<dbReference type="OrthoDB" id="9806673at2"/>
<evidence type="ECO:0000313" key="11">
    <source>
        <dbReference type="EMBL" id="QED27988.1"/>
    </source>
</evidence>
<dbReference type="InterPro" id="IPR005139">
    <property type="entry name" value="PCRF"/>
</dbReference>
<dbReference type="Gene3D" id="6.10.140.1950">
    <property type="match status" value="1"/>
</dbReference>
<dbReference type="InterPro" id="IPR004373">
    <property type="entry name" value="RF-1"/>
</dbReference>